<evidence type="ECO:0000313" key="3">
    <source>
        <dbReference type="Proteomes" id="UP000827092"/>
    </source>
</evidence>
<organism evidence="2 3">
    <name type="scientific">Oedothorax gibbosus</name>
    <dbReference type="NCBI Taxonomy" id="931172"/>
    <lineage>
        <taxon>Eukaryota</taxon>
        <taxon>Metazoa</taxon>
        <taxon>Ecdysozoa</taxon>
        <taxon>Arthropoda</taxon>
        <taxon>Chelicerata</taxon>
        <taxon>Arachnida</taxon>
        <taxon>Araneae</taxon>
        <taxon>Araneomorphae</taxon>
        <taxon>Entelegynae</taxon>
        <taxon>Araneoidea</taxon>
        <taxon>Linyphiidae</taxon>
        <taxon>Erigoninae</taxon>
        <taxon>Oedothorax</taxon>
    </lineage>
</organism>
<feature type="region of interest" description="Disordered" evidence="1">
    <location>
        <begin position="75"/>
        <end position="97"/>
    </location>
</feature>
<gene>
    <name evidence="2" type="ORF">JTE90_006721</name>
</gene>
<proteinExistence type="predicted"/>
<accession>A0AAV6TGH4</accession>
<evidence type="ECO:0000256" key="1">
    <source>
        <dbReference type="SAM" id="MobiDB-lite"/>
    </source>
</evidence>
<protein>
    <submittedName>
        <fullName evidence="2">Uncharacterized protein</fullName>
    </submittedName>
</protein>
<keyword evidence="3" id="KW-1185">Reference proteome</keyword>
<dbReference type="AlphaFoldDB" id="A0AAV6TGH4"/>
<feature type="region of interest" description="Disordered" evidence="1">
    <location>
        <begin position="168"/>
        <end position="200"/>
    </location>
</feature>
<dbReference type="Proteomes" id="UP000827092">
    <property type="component" value="Unassembled WGS sequence"/>
</dbReference>
<evidence type="ECO:0000313" key="2">
    <source>
        <dbReference type="EMBL" id="KAG8170676.1"/>
    </source>
</evidence>
<reference evidence="2 3" key="1">
    <citation type="journal article" date="2022" name="Nat. Ecol. Evol.">
        <title>A masculinizing supergene underlies an exaggerated male reproductive morph in a spider.</title>
        <authorList>
            <person name="Hendrickx F."/>
            <person name="De Corte Z."/>
            <person name="Sonet G."/>
            <person name="Van Belleghem S.M."/>
            <person name="Kostlbacher S."/>
            <person name="Vangestel C."/>
        </authorList>
    </citation>
    <scope>NUCLEOTIDE SEQUENCE [LARGE SCALE GENOMIC DNA]</scope>
    <source>
        <strain evidence="2">W744_W776</strain>
    </source>
</reference>
<dbReference type="EMBL" id="JAFNEN010005052">
    <property type="protein sequence ID" value="KAG8170676.1"/>
    <property type="molecule type" value="Genomic_DNA"/>
</dbReference>
<sequence>MRKGSDFGNERLLAQNHRLVSVEVVTRIIWLIAGLVRRRILQGLPYKLSMVGMRYLCRNGDGGFRVRFRERELRNATTSKEGSRGRKIPTQKGGGMTKNKIGIFETRNWMGTLNLLRLSIGGSQGQQPRNTLAPIAQRSGCVPQKTRRQLRKPKLWVGGSMVAKLKLKGIEEGHHSNGVPGQLTQRSDPTSQEHGEDGKD</sequence>
<name>A0AAV6TGH4_9ARAC</name>
<comment type="caution">
    <text evidence="2">The sequence shown here is derived from an EMBL/GenBank/DDBJ whole genome shotgun (WGS) entry which is preliminary data.</text>
</comment>
<feature type="compositionally biased region" description="Basic and acidic residues" evidence="1">
    <location>
        <begin position="191"/>
        <end position="200"/>
    </location>
</feature>